<sequence length="103" mass="11509">PYIRLDLLSIGAVPHDIGAAVRQHEALIGIDIGYNDAEGIDVTSFGKKIADKIVDLTRTYQTSTDGIQFYNVGNQGRIIIENRCEEVIFHWVLELEAKYNDAC</sequence>
<dbReference type="AlphaFoldDB" id="X0ZXU2"/>
<comment type="caution">
    <text evidence="1">The sequence shown here is derived from an EMBL/GenBank/DDBJ whole genome shotgun (WGS) entry which is preliminary data.</text>
</comment>
<proteinExistence type="predicted"/>
<name>X0ZXU2_9ZZZZ</name>
<gene>
    <name evidence="1" type="ORF">S01H4_34551</name>
</gene>
<dbReference type="EMBL" id="BART01018292">
    <property type="protein sequence ID" value="GAG74660.1"/>
    <property type="molecule type" value="Genomic_DNA"/>
</dbReference>
<evidence type="ECO:0000313" key="1">
    <source>
        <dbReference type="EMBL" id="GAG74660.1"/>
    </source>
</evidence>
<organism evidence="1">
    <name type="scientific">marine sediment metagenome</name>
    <dbReference type="NCBI Taxonomy" id="412755"/>
    <lineage>
        <taxon>unclassified sequences</taxon>
        <taxon>metagenomes</taxon>
        <taxon>ecological metagenomes</taxon>
    </lineage>
</organism>
<reference evidence="1" key="1">
    <citation type="journal article" date="2014" name="Front. Microbiol.">
        <title>High frequency of phylogenetically diverse reductive dehalogenase-homologous genes in deep subseafloor sedimentary metagenomes.</title>
        <authorList>
            <person name="Kawai M."/>
            <person name="Futagami T."/>
            <person name="Toyoda A."/>
            <person name="Takaki Y."/>
            <person name="Nishi S."/>
            <person name="Hori S."/>
            <person name="Arai W."/>
            <person name="Tsubouchi T."/>
            <person name="Morono Y."/>
            <person name="Uchiyama I."/>
            <person name="Ito T."/>
            <person name="Fujiyama A."/>
            <person name="Inagaki F."/>
            <person name="Takami H."/>
        </authorList>
    </citation>
    <scope>NUCLEOTIDE SEQUENCE</scope>
    <source>
        <strain evidence="1">Expedition CK06-06</strain>
    </source>
</reference>
<accession>X0ZXU2</accession>
<protein>
    <submittedName>
        <fullName evidence="1">Uncharacterized protein</fullName>
    </submittedName>
</protein>
<feature type="non-terminal residue" evidence="1">
    <location>
        <position position="1"/>
    </location>
</feature>